<proteinExistence type="predicted"/>
<protein>
    <submittedName>
        <fullName evidence="3">DUF998 domain-containing protein</fullName>
    </submittedName>
</protein>
<gene>
    <name evidence="3" type="ORF">ETD96_12005</name>
</gene>
<keyword evidence="2" id="KW-0472">Membrane</keyword>
<evidence type="ECO:0000256" key="2">
    <source>
        <dbReference type="SAM" id="Phobius"/>
    </source>
</evidence>
<reference evidence="3 4" key="1">
    <citation type="submission" date="2019-05" db="EMBL/GenBank/DDBJ databases">
        <title>Draft genome sequence of Actinomadura geliboluensis A8036.</title>
        <authorList>
            <person name="Saricaoglu S."/>
            <person name="Isik K."/>
        </authorList>
    </citation>
    <scope>NUCLEOTIDE SEQUENCE [LARGE SCALE GENOMIC DNA]</scope>
    <source>
        <strain evidence="3 4">A8036</strain>
    </source>
</reference>
<dbReference type="AlphaFoldDB" id="A0A5S4H528"/>
<feature type="transmembrane region" description="Helical" evidence="2">
    <location>
        <begin position="63"/>
        <end position="84"/>
    </location>
</feature>
<sequence>MIAKRHRAVHGSPLTHARPPIAARRRCPGSTGGHRGARPERQPMLTLARLSTYVDSMETRSRVPLFCGAIAGPLFTLVYLAEGATRAGYDPLRHPVSSLALGKYGWMQTLDFLLAAALTIVFAIGVHRASRPSTWKPLLIGLWGTALLGAGIFVTDPVGGYPAGTPDRIPNATTHGALHDYVSLAGFAVLTTACFVFARQGSARWRLYCILSGVAFTVTMLISSAAFGQTGQLGDLAGLFQRIAITTALSWQTVLALRLLSRTQRSETVRNG</sequence>
<feature type="transmembrane region" description="Helical" evidence="2">
    <location>
        <begin position="104"/>
        <end position="126"/>
    </location>
</feature>
<keyword evidence="2" id="KW-0812">Transmembrane</keyword>
<feature type="transmembrane region" description="Helical" evidence="2">
    <location>
        <begin position="205"/>
        <end position="227"/>
    </location>
</feature>
<evidence type="ECO:0000313" key="3">
    <source>
        <dbReference type="EMBL" id="TMR40186.1"/>
    </source>
</evidence>
<comment type="caution">
    <text evidence="3">The sequence shown here is derived from an EMBL/GenBank/DDBJ whole genome shotgun (WGS) entry which is preliminary data.</text>
</comment>
<organism evidence="3 4">
    <name type="scientific">Actinomadura geliboluensis</name>
    <dbReference type="NCBI Taxonomy" id="882440"/>
    <lineage>
        <taxon>Bacteria</taxon>
        <taxon>Bacillati</taxon>
        <taxon>Actinomycetota</taxon>
        <taxon>Actinomycetes</taxon>
        <taxon>Streptosporangiales</taxon>
        <taxon>Thermomonosporaceae</taxon>
        <taxon>Actinomadura</taxon>
    </lineage>
</organism>
<dbReference type="OrthoDB" id="8159487at2"/>
<feature type="region of interest" description="Disordered" evidence="1">
    <location>
        <begin position="1"/>
        <end position="41"/>
    </location>
</feature>
<dbReference type="InterPro" id="IPR009339">
    <property type="entry name" value="DUF998"/>
</dbReference>
<dbReference type="EMBL" id="VCKZ01000065">
    <property type="protein sequence ID" value="TMR40186.1"/>
    <property type="molecule type" value="Genomic_DNA"/>
</dbReference>
<dbReference type="Pfam" id="PF06197">
    <property type="entry name" value="DUF998"/>
    <property type="match status" value="1"/>
</dbReference>
<feature type="transmembrane region" description="Helical" evidence="2">
    <location>
        <begin position="181"/>
        <end position="198"/>
    </location>
</feature>
<name>A0A5S4H528_9ACTN</name>
<keyword evidence="2" id="KW-1133">Transmembrane helix</keyword>
<accession>A0A5S4H528</accession>
<feature type="transmembrane region" description="Helical" evidence="2">
    <location>
        <begin position="239"/>
        <end position="260"/>
    </location>
</feature>
<keyword evidence="4" id="KW-1185">Reference proteome</keyword>
<evidence type="ECO:0000313" key="4">
    <source>
        <dbReference type="Proteomes" id="UP000305238"/>
    </source>
</evidence>
<feature type="transmembrane region" description="Helical" evidence="2">
    <location>
        <begin position="138"/>
        <end position="161"/>
    </location>
</feature>
<evidence type="ECO:0000256" key="1">
    <source>
        <dbReference type="SAM" id="MobiDB-lite"/>
    </source>
</evidence>
<dbReference type="Proteomes" id="UP000305238">
    <property type="component" value="Unassembled WGS sequence"/>
</dbReference>